<dbReference type="Pfam" id="PF07506">
    <property type="entry name" value="RepB"/>
    <property type="match status" value="1"/>
</dbReference>
<evidence type="ECO:0000313" key="2">
    <source>
        <dbReference type="EMBL" id="WIM05712.1"/>
    </source>
</evidence>
<dbReference type="EMBL" id="CP107246">
    <property type="protein sequence ID" value="WIM05712.1"/>
    <property type="molecule type" value="Genomic_DNA"/>
</dbReference>
<protein>
    <recommendedName>
        <fullName evidence="1">RepB plasmid partition domain-containing protein</fullName>
    </recommendedName>
</protein>
<dbReference type="KEGG" id="npv:OHM77_00040"/>
<name>A0AA49IVE9_9PROT</name>
<dbReference type="SUPFAM" id="SSF109709">
    <property type="entry name" value="KorB DNA-binding domain-like"/>
    <property type="match status" value="1"/>
</dbReference>
<accession>A0AA49IVE9</accession>
<sequence>MLYLPESWKPAWIHHLRDVGHLIYRRICRKSQILAGIAQLKDKGYTPKLIAAKTGLTMQYVQGILTLLEHGEERLLVAVEKGLIPLNAALTIVGAGDDDKAIQAALQEAYETGQLRGKPLMEVRRIIERRQTLGRSMSRGTSRKRAETSTTALVRTYQREVERQQQIVKKAEMAQQRLIFLIGALRQLLADEDFVNLLRPTLTLSRHISDRHPSTMRVSERRIAKRLDTWIVDYRPGRPLRYGPCTYARANNGERMAAS</sequence>
<dbReference type="InterPro" id="IPR011111">
    <property type="entry name" value="Plasmid_RepB"/>
</dbReference>
<feature type="domain" description="RepB plasmid partition" evidence="1">
    <location>
        <begin position="31"/>
        <end position="192"/>
    </location>
</feature>
<dbReference type="Gene3D" id="1.10.10.2830">
    <property type="match status" value="1"/>
</dbReference>
<gene>
    <name evidence="2" type="ORF">OHM77_00040</name>
</gene>
<dbReference type="AlphaFoldDB" id="A0AA49IVE9"/>
<reference evidence="2" key="1">
    <citation type="journal article" date="2023" name="Nat. Microbiol.">
        <title>Enrichment and characterization of a nitric oxide-reducing microbial community in a continuous bioreactor.</title>
        <authorList>
            <person name="Garrido-Amador P."/>
            <person name="Stortenbeker N."/>
            <person name="Wessels H.J.C.T."/>
            <person name="Speth D.R."/>
            <person name="Garcia-Heredia I."/>
            <person name="Kartal B."/>
        </authorList>
    </citation>
    <scope>NUCLEOTIDE SEQUENCE</scope>
    <source>
        <strain evidence="2">MAG1</strain>
    </source>
</reference>
<evidence type="ECO:0000259" key="1">
    <source>
        <dbReference type="Pfam" id="PF07506"/>
    </source>
</evidence>
<organism evidence="2">
    <name type="scientific">Candidatus Nitricoxidivorans perseverans</name>
    <dbReference type="NCBI Taxonomy" id="2975601"/>
    <lineage>
        <taxon>Bacteria</taxon>
        <taxon>Pseudomonadati</taxon>
        <taxon>Pseudomonadota</taxon>
        <taxon>Betaproteobacteria</taxon>
        <taxon>Nitrosomonadales</taxon>
        <taxon>Sterolibacteriaceae</taxon>
        <taxon>Candidatus Nitricoxidivorans</taxon>
    </lineage>
</organism>
<dbReference type="Proteomes" id="UP001234916">
    <property type="component" value="Chromosome"/>
</dbReference>
<proteinExistence type="predicted"/>